<protein>
    <submittedName>
        <fullName evidence="1">Uncharacterized protein</fullName>
    </submittedName>
</protein>
<proteinExistence type="predicted"/>
<evidence type="ECO:0000313" key="2">
    <source>
        <dbReference type="Proteomes" id="UP000765509"/>
    </source>
</evidence>
<comment type="caution">
    <text evidence="1">The sequence shown here is derived from an EMBL/GenBank/DDBJ whole genome shotgun (WGS) entry which is preliminary data.</text>
</comment>
<sequence length="139" mass="16292">MGDRIFKLESHWPELREIFQRLNLISQNLELKQEAQTPGGKGSQAQGQLSYYQSYGREMEPERSYYDYFRLTKKRKTIQLLSGIAPLRIPKFSGQELPFFPNPHSFKGKGWIERQAQDIFQQGPKDSDPMIQELQELVN</sequence>
<name>A0A9Q3GAK2_9BASI</name>
<accession>A0A9Q3GAK2</accession>
<organism evidence="1 2">
    <name type="scientific">Austropuccinia psidii MF-1</name>
    <dbReference type="NCBI Taxonomy" id="1389203"/>
    <lineage>
        <taxon>Eukaryota</taxon>
        <taxon>Fungi</taxon>
        <taxon>Dikarya</taxon>
        <taxon>Basidiomycota</taxon>
        <taxon>Pucciniomycotina</taxon>
        <taxon>Pucciniomycetes</taxon>
        <taxon>Pucciniales</taxon>
        <taxon>Sphaerophragmiaceae</taxon>
        <taxon>Austropuccinia</taxon>
    </lineage>
</organism>
<gene>
    <name evidence="1" type="ORF">O181_000104</name>
</gene>
<dbReference type="EMBL" id="AVOT02000009">
    <property type="protein sequence ID" value="MBW0460389.1"/>
    <property type="molecule type" value="Genomic_DNA"/>
</dbReference>
<dbReference type="Proteomes" id="UP000765509">
    <property type="component" value="Unassembled WGS sequence"/>
</dbReference>
<reference evidence="1" key="1">
    <citation type="submission" date="2021-03" db="EMBL/GenBank/DDBJ databases">
        <title>Draft genome sequence of rust myrtle Austropuccinia psidii MF-1, a brazilian biotype.</title>
        <authorList>
            <person name="Quecine M.C."/>
            <person name="Pachon D.M.R."/>
            <person name="Bonatelli M.L."/>
            <person name="Correr F.H."/>
            <person name="Franceschini L.M."/>
            <person name="Leite T.F."/>
            <person name="Margarido G.R.A."/>
            <person name="Almeida C.A."/>
            <person name="Ferrarezi J.A."/>
            <person name="Labate C.A."/>
        </authorList>
    </citation>
    <scope>NUCLEOTIDE SEQUENCE</scope>
    <source>
        <strain evidence="1">MF-1</strain>
    </source>
</reference>
<keyword evidence="2" id="KW-1185">Reference proteome</keyword>
<evidence type="ECO:0000313" key="1">
    <source>
        <dbReference type="EMBL" id="MBW0460389.1"/>
    </source>
</evidence>
<dbReference type="AlphaFoldDB" id="A0A9Q3GAK2"/>